<evidence type="ECO:0000313" key="3">
    <source>
        <dbReference type="Proteomes" id="UP000594263"/>
    </source>
</evidence>
<reference evidence="2" key="1">
    <citation type="submission" date="2021-01" db="UniProtKB">
        <authorList>
            <consortium name="EnsemblPlants"/>
        </authorList>
    </citation>
    <scope>IDENTIFICATION</scope>
</reference>
<accession>A0A7N0UUL5</accession>
<dbReference type="Gramene" id="Kaladp0088s0120.1.v1.1">
    <property type="protein sequence ID" value="Kaladp0088s0120.1.v1.1"/>
    <property type="gene ID" value="Kaladp0088s0120.v1.1"/>
</dbReference>
<proteinExistence type="predicted"/>
<evidence type="ECO:0000313" key="2">
    <source>
        <dbReference type="EnsemblPlants" id="Kaladp0088s0120.1.v1.1"/>
    </source>
</evidence>
<keyword evidence="3" id="KW-1185">Reference proteome</keyword>
<protein>
    <submittedName>
        <fullName evidence="2">Uncharacterized protein</fullName>
    </submittedName>
</protein>
<dbReference type="EnsemblPlants" id="Kaladp0088s0120.1.v1.1">
    <property type="protein sequence ID" value="Kaladp0088s0120.1.v1.1"/>
    <property type="gene ID" value="Kaladp0088s0120.v1.1"/>
</dbReference>
<dbReference type="Proteomes" id="UP000594263">
    <property type="component" value="Unplaced"/>
</dbReference>
<name>A0A7N0UUL5_KALFE</name>
<dbReference type="AlphaFoldDB" id="A0A7N0UUL5"/>
<organism evidence="2 3">
    <name type="scientific">Kalanchoe fedtschenkoi</name>
    <name type="common">Lavender scallops</name>
    <name type="synonym">South American air plant</name>
    <dbReference type="NCBI Taxonomy" id="63787"/>
    <lineage>
        <taxon>Eukaryota</taxon>
        <taxon>Viridiplantae</taxon>
        <taxon>Streptophyta</taxon>
        <taxon>Embryophyta</taxon>
        <taxon>Tracheophyta</taxon>
        <taxon>Spermatophyta</taxon>
        <taxon>Magnoliopsida</taxon>
        <taxon>eudicotyledons</taxon>
        <taxon>Gunneridae</taxon>
        <taxon>Pentapetalae</taxon>
        <taxon>Saxifragales</taxon>
        <taxon>Crassulaceae</taxon>
        <taxon>Kalanchoe</taxon>
    </lineage>
</organism>
<evidence type="ECO:0000256" key="1">
    <source>
        <dbReference type="SAM" id="MobiDB-lite"/>
    </source>
</evidence>
<feature type="compositionally biased region" description="Basic and acidic residues" evidence="1">
    <location>
        <begin position="22"/>
        <end position="34"/>
    </location>
</feature>
<sequence>MGSEPEVDVPFKRVSANSGDASSHEEIPRAAHNRDVSSLLHQRVGSDEVQRPLVLGVQFIVQIEPLRPAHRLPVEVVVQSNGVVECHDVSKVVRRASDDVRGGVGCILAVVEDVVEEED</sequence>
<feature type="region of interest" description="Disordered" evidence="1">
    <location>
        <begin position="1"/>
        <end position="34"/>
    </location>
</feature>